<evidence type="ECO:0000259" key="3">
    <source>
        <dbReference type="PROSITE" id="PS50053"/>
    </source>
</evidence>
<dbReference type="CDD" id="cd14324">
    <property type="entry name" value="UBA_Dsk2p_like"/>
    <property type="match status" value="1"/>
</dbReference>
<dbReference type="SMART" id="SM00213">
    <property type="entry name" value="UBQ"/>
    <property type="match status" value="1"/>
</dbReference>
<dbReference type="InterPro" id="IPR009060">
    <property type="entry name" value="UBA-like_sf"/>
</dbReference>
<comment type="caution">
    <text evidence="4">The sequence shown here is derived from an EMBL/GenBank/DDBJ whole genome shotgun (WGS) entry which is preliminary data.</text>
</comment>
<dbReference type="SUPFAM" id="SSF46934">
    <property type="entry name" value="UBA-like"/>
    <property type="match status" value="1"/>
</dbReference>
<organism evidence="4 5">
    <name type="scientific">Immersiella caudata</name>
    <dbReference type="NCBI Taxonomy" id="314043"/>
    <lineage>
        <taxon>Eukaryota</taxon>
        <taxon>Fungi</taxon>
        <taxon>Dikarya</taxon>
        <taxon>Ascomycota</taxon>
        <taxon>Pezizomycotina</taxon>
        <taxon>Sordariomycetes</taxon>
        <taxon>Sordariomycetidae</taxon>
        <taxon>Sordariales</taxon>
        <taxon>Lasiosphaeriaceae</taxon>
        <taxon>Immersiella</taxon>
    </lineage>
</organism>
<feature type="region of interest" description="Disordered" evidence="1">
    <location>
        <begin position="287"/>
        <end position="352"/>
    </location>
</feature>
<dbReference type="InterPro" id="IPR006636">
    <property type="entry name" value="STI1_HS-bd"/>
</dbReference>
<keyword evidence="5" id="KW-1185">Reference proteome</keyword>
<dbReference type="PANTHER" id="PTHR10677:SF3">
    <property type="entry name" value="FI07626P-RELATED"/>
    <property type="match status" value="1"/>
</dbReference>
<dbReference type="InterPro" id="IPR015940">
    <property type="entry name" value="UBA"/>
</dbReference>
<dbReference type="SMART" id="SM00165">
    <property type="entry name" value="UBA"/>
    <property type="match status" value="1"/>
</dbReference>
<feature type="region of interest" description="Disordered" evidence="1">
    <location>
        <begin position="222"/>
        <end position="255"/>
    </location>
</feature>
<feature type="compositionally biased region" description="Low complexity" evidence="1">
    <location>
        <begin position="287"/>
        <end position="310"/>
    </location>
</feature>
<protein>
    <submittedName>
        <fullName evidence="4">Uncharacterized protein</fullName>
    </submittedName>
</protein>
<dbReference type="PANTHER" id="PTHR10677">
    <property type="entry name" value="UBIQUILIN"/>
    <property type="match status" value="1"/>
</dbReference>
<dbReference type="Proteomes" id="UP001175000">
    <property type="component" value="Unassembled WGS sequence"/>
</dbReference>
<dbReference type="SMART" id="SM00727">
    <property type="entry name" value="STI1"/>
    <property type="match status" value="2"/>
</dbReference>
<proteinExistence type="predicted"/>
<dbReference type="Gene3D" id="1.10.8.10">
    <property type="entry name" value="DNA helicase RuvA subunit, C-terminal domain"/>
    <property type="match status" value="1"/>
</dbReference>
<accession>A0AA39XDM6</accession>
<evidence type="ECO:0000256" key="1">
    <source>
        <dbReference type="SAM" id="MobiDB-lite"/>
    </source>
</evidence>
<evidence type="ECO:0000313" key="4">
    <source>
        <dbReference type="EMBL" id="KAK0631721.1"/>
    </source>
</evidence>
<name>A0AA39XDM6_9PEZI</name>
<dbReference type="SUPFAM" id="SSF54236">
    <property type="entry name" value="Ubiquitin-like"/>
    <property type="match status" value="1"/>
</dbReference>
<dbReference type="InterPro" id="IPR000626">
    <property type="entry name" value="Ubiquitin-like_dom"/>
</dbReference>
<dbReference type="GO" id="GO:0005829">
    <property type="term" value="C:cytosol"/>
    <property type="evidence" value="ECO:0007669"/>
    <property type="project" value="TreeGrafter"/>
</dbReference>
<dbReference type="PROSITE" id="PS50030">
    <property type="entry name" value="UBA"/>
    <property type="match status" value="1"/>
</dbReference>
<dbReference type="FunFam" id="1.10.8.10:FF:000024">
    <property type="entry name" value="Ubiquitin domain-containing protein DSK2"/>
    <property type="match status" value="1"/>
</dbReference>
<dbReference type="GO" id="GO:0031593">
    <property type="term" value="F:polyubiquitin modification-dependent protein binding"/>
    <property type="evidence" value="ECO:0007669"/>
    <property type="project" value="TreeGrafter"/>
</dbReference>
<dbReference type="EMBL" id="JAULSU010000001">
    <property type="protein sequence ID" value="KAK0631721.1"/>
    <property type="molecule type" value="Genomic_DNA"/>
</dbReference>
<feature type="domain" description="Ubiquitin-like" evidence="3">
    <location>
        <begin position="12"/>
        <end position="91"/>
    </location>
</feature>
<feature type="compositionally biased region" description="Low complexity" evidence="1">
    <location>
        <begin position="336"/>
        <end position="345"/>
    </location>
</feature>
<dbReference type="Pfam" id="PF00627">
    <property type="entry name" value="UBA"/>
    <property type="match status" value="1"/>
</dbReference>
<evidence type="ECO:0000313" key="5">
    <source>
        <dbReference type="Proteomes" id="UP001175000"/>
    </source>
</evidence>
<dbReference type="InterPro" id="IPR015496">
    <property type="entry name" value="Ubiquilin"/>
</dbReference>
<dbReference type="AlphaFoldDB" id="A0AA39XDM6"/>
<reference evidence="4" key="1">
    <citation type="submission" date="2023-06" db="EMBL/GenBank/DDBJ databases">
        <title>Genome-scale phylogeny and comparative genomics of the fungal order Sordariales.</title>
        <authorList>
            <consortium name="Lawrence Berkeley National Laboratory"/>
            <person name="Hensen N."/>
            <person name="Bonometti L."/>
            <person name="Westerberg I."/>
            <person name="Brannstrom I.O."/>
            <person name="Guillou S."/>
            <person name="Cros-Aarteil S."/>
            <person name="Calhoun S."/>
            <person name="Haridas S."/>
            <person name="Kuo A."/>
            <person name="Mondo S."/>
            <person name="Pangilinan J."/>
            <person name="Riley R."/>
            <person name="Labutti K."/>
            <person name="Andreopoulos B."/>
            <person name="Lipzen A."/>
            <person name="Chen C."/>
            <person name="Yanf M."/>
            <person name="Daum C."/>
            <person name="Ng V."/>
            <person name="Clum A."/>
            <person name="Steindorff A."/>
            <person name="Ohm R."/>
            <person name="Martin F."/>
            <person name="Silar P."/>
            <person name="Natvig D."/>
            <person name="Lalanne C."/>
            <person name="Gautier V."/>
            <person name="Ament-Velasquez S.L."/>
            <person name="Kruys A."/>
            <person name="Hutchinson M.I."/>
            <person name="Powell A.J."/>
            <person name="Barry K."/>
            <person name="Miller A.N."/>
            <person name="Grigoriev I.V."/>
            <person name="Debuchy R."/>
            <person name="Gladieux P."/>
            <person name="Thoren M.H."/>
            <person name="Johannesson H."/>
        </authorList>
    </citation>
    <scope>NUCLEOTIDE SEQUENCE</scope>
    <source>
        <strain evidence="4">CBS 606.72</strain>
    </source>
</reference>
<feature type="compositionally biased region" description="Polar residues" evidence="1">
    <location>
        <begin position="237"/>
        <end position="247"/>
    </location>
</feature>
<dbReference type="GO" id="GO:0006511">
    <property type="term" value="P:ubiquitin-dependent protein catabolic process"/>
    <property type="evidence" value="ECO:0007669"/>
    <property type="project" value="TreeGrafter"/>
</dbReference>
<feature type="domain" description="UBA" evidence="2">
    <location>
        <begin position="378"/>
        <end position="422"/>
    </location>
</feature>
<dbReference type="Pfam" id="PF23195">
    <property type="entry name" value="UBQLN1"/>
    <property type="match status" value="1"/>
</dbReference>
<gene>
    <name evidence="4" type="ORF">B0T14DRAFT_417458</name>
</gene>
<dbReference type="PROSITE" id="PS50053">
    <property type="entry name" value="UBIQUITIN_2"/>
    <property type="match status" value="1"/>
</dbReference>
<dbReference type="InterPro" id="IPR029071">
    <property type="entry name" value="Ubiquitin-like_domsf"/>
</dbReference>
<dbReference type="Gene3D" id="3.10.20.90">
    <property type="entry name" value="Phosphatidylinositol 3-kinase Catalytic Subunit, Chain A, domain 1"/>
    <property type="match status" value="1"/>
</dbReference>
<dbReference type="CDD" id="cd16106">
    <property type="entry name" value="Ubl_Dsk2p_like"/>
    <property type="match status" value="1"/>
</dbReference>
<dbReference type="Pfam" id="PF00240">
    <property type="entry name" value="ubiquitin"/>
    <property type="match status" value="1"/>
</dbReference>
<evidence type="ECO:0000259" key="2">
    <source>
        <dbReference type="PROSITE" id="PS50030"/>
    </source>
</evidence>
<sequence>MADSAETAPEATQITFKVKSSGDKTHTITMADTATVLELKTKLAGGDLEDIPVERQRLIYSGRVMKNDDALSVYKIKNQNTIHMVKSAASNPTPAPAGPSAPAVPQNMAAGASANNLLAGLTGARFAGHANLPSRDLFGADGGMGAPPSEDQVADMLSNPAIAQTMNEALSNPAFVDHMIQSNPMLAQMPNAREMLQSPYFRNMMTNPEAIRTAARLRRMMGGQGEGPSAFPAPGVTDTTPDATSSGGAVGDASQANPFAFPPLFGAPGGDAAGNPFAALFGAPPAATGAAATPATPAQPAAPTAAREGAQSPAGGAPQHPANPFAALFGGGTPGATGANPANPFGLPPMNPEAMQQMMQMWGMGSAASSAAPPDNRPPEERYAEQLRQLNDMGFFDFDRNVAALRRSGGSVQGAIEHLLNGS</sequence>